<gene>
    <name evidence="2" type="ORF">FDY93_12445</name>
</gene>
<evidence type="ECO:0000256" key="1">
    <source>
        <dbReference type="SAM" id="SignalP"/>
    </source>
</evidence>
<reference evidence="2 3" key="1">
    <citation type="submission" date="2019-05" db="EMBL/GenBank/DDBJ databases">
        <title>Microbulbifer harenosus sp. nov., an alginate-degrading bacterium isolated from coastal sand.</title>
        <authorList>
            <person name="Huang H."/>
            <person name="Mo K."/>
            <person name="Bao S."/>
        </authorList>
    </citation>
    <scope>NUCLEOTIDE SEQUENCE [LARGE SCALE GENOMIC DNA]</scope>
    <source>
        <strain evidence="2 3">HB161719</strain>
    </source>
</reference>
<sequence length="405" mass="45616">MKIWFRLLPLAFILFSPFCVGAGFVNEVYSYNPGLVDGKISIFFPAVKQYKDSYLMGGSKNSPNDDHKILLEYYSLLKNGKFAAAANLLSSKDGSRELAKNEISLFSKQRVGFKDLERVSFSEAFKWGIYTIFDVQLIGGGRSVSFFEASICLKDGCHPSTFLMRGGEDVRLFGMLMQARKLSGARLNLTRSRLSKDSDFVAHFLPSGDIYKPGSDQLPIEIYVDAKPLSAKERALYLDTVKSISVNLSDVNFGLEKIDLPFDVNQKLSGFQDFYVRINSLLDKNSEAFYPFSPSAFFNKFKYLDDVEVFGFLAYDDIAYVYLGMDENFEPPLVVYDVGQKVGDASQSPEVADESSSGEQGKLLQVLVFDRRTGNIYLNLNRDITYLLLTENVLIPSYRKFIKGK</sequence>
<name>A0ABY2UGF0_9GAMM</name>
<proteinExistence type="predicted"/>
<dbReference type="EMBL" id="VANI01000013">
    <property type="protein sequence ID" value="TLM76536.1"/>
    <property type="molecule type" value="Genomic_DNA"/>
</dbReference>
<keyword evidence="1" id="KW-0732">Signal</keyword>
<evidence type="ECO:0000313" key="3">
    <source>
        <dbReference type="Proteomes" id="UP000306791"/>
    </source>
</evidence>
<protein>
    <recommendedName>
        <fullName evidence="4">DUF4852 domain-containing protein</fullName>
    </recommendedName>
</protein>
<accession>A0ABY2UGF0</accession>
<feature type="signal peptide" evidence="1">
    <location>
        <begin position="1"/>
        <end position="22"/>
    </location>
</feature>
<keyword evidence="3" id="KW-1185">Reference proteome</keyword>
<comment type="caution">
    <text evidence="2">The sequence shown here is derived from an EMBL/GenBank/DDBJ whole genome shotgun (WGS) entry which is preliminary data.</text>
</comment>
<evidence type="ECO:0000313" key="2">
    <source>
        <dbReference type="EMBL" id="TLM76536.1"/>
    </source>
</evidence>
<dbReference type="Proteomes" id="UP000306791">
    <property type="component" value="Unassembled WGS sequence"/>
</dbReference>
<dbReference type="RefSeq" id="WP_138236088.1">
    <property type="nucleotide sequence ID" value="NZ_CP185860.1"/>
</dbReference>
<feature type="chain" id="PRO_5047193220" description="DUF4852 domain-containing protein" evidence="1">
    <location>
        <begin position="23"/>
        <end position="405"/>
    </location>
</feature>
<evidence type="ECO:0008006" key="4">
    <source>
        <dbReference type="Google" id="ProtNLM"/>
    </source>
</evidence>
<organism evidence="2 3">
    <name type="scientific">Microbulbifer harenosus</name>
    <dbReference type="NCBI Taxonomy" id="2576840"/>
    <lineage>
        <taxon>Bacteria</taxon>
        <taxon>Pseudomonadati</taxon>
        <taxon>Pseudomonadota</taxon>
        <taxon>Gammaproteobacteria</taxon>
        <taxon>Cellvibrionales</taxon>
        <taxon>Microbulbiferaceae</taxon>
        <taxon>Microbulbifer</taxon>
    </lineage>
</organism>